<accession>A0ABN9WC16</accession>
<evidence type="ECO:0000313" key="2">
    <source>
        <dbReference type="Proteomes" id="UP001189429"/>
    </source>
</evidence>
<name>A0ABN9WC16_9DINO</name>
<proteinExistence type="predicted"/>
<organism evidence="1 2">
    <name type="scientific">Prorocentrum cordatum</name>
    <dbReference type="NCBI Taxonomy" id="2364126"/>
    <lineage>
        <taxon>Eukaryota</taxon>
        <taxon>Sar</taxon>
        <taxon>Alveolata</taxon>
        <taxon>Dinophyceae</taxon>
        <taxon>Prorocentrales</taxon>
        <taxon>Prorocentraceae</taxon>
        <taxon>Prorocentrum</taxon>
    </lineage>
</organism>
<comment type="caution">
    <text evidence="1">The sequence shown here is derived from an EMBL/GenBank/DDBJ whole genome shotgun (WGS) entry which is preliminary data.</text>
</comment>
<dbReference type="Proteomes" id="UP001189429">
    <property type="component" value="Unassembled WGS sequence"/>
</dbReference>
<gene>
    <name evidence="1" type="ORF">PCOR1329_LOCUS65948</name>
</gene>
<dbReference type="EMBL" id="CAUYUJ010018471">
    <property type="protein sequence ID" value="CAK0883848.1"/>
    <property type="molecule type" value="Genomic_DNA"/>
</dbReference>
<protein>
    <submittedName>
        <fullName evidence="1">Uncharacterized protein</fullName>
    </submittedName>
</protein>
<reference evidence="1" key="1">
    <citation type="submission" date="2023-10" db="EMBL/GenBank/DDBJ databases">
        <authorList>
            <person name="Chen Y."/>
            <person name="Shah S."/>
            <person name="Dougan E. K."/>
            <person name="Thang M."/>
            <person name="Chan C."/>
        </authorList>
    </citation>
    <scope>NUCLEOTIDE SEQUENCE [LARGE SCALE GENOMIC DNA]</scope>
</reference>
<keyword evidence="2" id="KW-1185">Reference proteome</keyword>
<evidence type="ECO:0000313" key="1">
    <source>
        <dbReference type="EMBL" id="CAK0883848.1"/>
    </source>
</evidence>
<sequence>MGADAPPAARPPRGLRLAAAASAAGPAFSLAPGGPAPAGAVAPAPAPWAAAVDPHVYEAQAPAPGAAAVDPYVYEAVLGATQEEFAAIGGGAAFQAQEWRQELRETARRQRELGDEALARVARQESLATRREAAGMSSRELLAARQMSEAVQDARARAMPAAVDESAREWASNLSWSAAARAMEPAVQAAREEARSASELQRRAAHQAQTAALLTGNLTGLAEAVQGAQAAMDRLVFGFLANYSGAVDAAAQRLARLSDASVGAAELAYRTALEARETARASLDRSRAAEQSALEALARSRANAGRIARLKNRMAAVLADEQVERSLKVPRGHGAVSPEDS</sequence>